<evidence type="ECO:0000256" key="4">
    <source>
        <dbReference type="ARBA" id="ARBA00022989"/>
    </source>
</evidence>
<sequence length="448" mass="49916">MSFVINSAAFPVSTSPQSFPAKIIAFLSSFGLATVVLALLLLLTFLGTLEQAEYGLVASQARYFESVIVDRIDVGACWRALALDVYWNIGDVVLPTPILPGGYTLMGVLFVNMLLGGLIRIRKSPRTIGVVISHFAILFMIAAGAVTYHFANEGILNLAEGQTNDEFQSFHERVIEIEKVQPEGSKRSVLVIDARLFQDLGNSTDHGKSRTFTHESLPFDLSITNWKQHAEVKHAEDATRGDAVDGYYIQELTKLDENGQLLPDERLSQACVAVVKDKKSGAEQRGILWEFARAPWTVTIGDQKFLINITRRSYRLPFAIRLDETSQEKHPGTNRARRFTSKVTKLHGTREEKRVVTMNEPVRGEGYAIFQSSFDSGEEEGGVKRSGFQVVENPSDHWPLISCILVAIGLLIHFVLMLARAMKWNPWLAVGITLFVVTAGFWLAYLKL</sequence>
<dbReference type="AlphaFoldDB" id="A0A512M6Y8"/>
<keyword evidence="3" id="KW-0201">Cytochrome c-type biogenesis</keyword>
<name>A0A512M6Y8_9BACT</name>
<proteinExistence type="predicted"/>
<organism evidence="8 9">
    <name type="scientific">Brevifollis gellanilyticus</name>
    <dbReference type="NCBI Taxonomy" id="748831"/>
    <lineage>
        <taxon>Bacteria</taxon>
        <taxon>Pseudomonadati</taxon>
        <taxon>Verrucomicrobiota</taxon>
        <taxon>Verrucomicrobiia</taxon>
        <taxon>Verrucomicrobiales</taxon>
        <taxon>Verrucomicrobiaceae</taxon>
    </lineage>
</organism>
<keyword evidence="9" id="KW-1185">Reference proteome</keyword>
<feature type="domain" description="ResB-like" evidence="7">
    <location>
        <begin position="314"/>
        <end position="378"/>
    </location>
</feature>
<keyword evidence="4 6" id="KW-1133">Transmembrane helix</keyword>
<keyword evidence="5 6" id="KW-0472">Membrane</keyword>
<evidence type="ECO:0000256" key="3">
    <source>
        <dbReference type="ARBA" id="ARBA00022748"/>
    </source>
</evidence>
<reference evidence="8 9" key="1">
    <citation type="submission" date="2019-07" db="EMBL/GenBank/DDBJ databases">
        <title>Whole genome shotgun sequence of Brevifollis gellanilyticus NBRC 108608.</title>
        <authorList>
            <person name="Hosoyama A."/>
            <person name="Uohara A."/>
            <person name="Ohji S."/>
            <person name="Ichikawa N."/>
        </authorList>
    </citation>
    <scope>NUCLEOTIDE SEQUENCE [LARGE SCALE GENOMIC DNA]</scope>
    <source>
        <strain evidence="8 9">NBRC 108608</strain>
    </source>
</reference>
<dbReference type="Proteomes" id="UP000321577">
    <property type="component" value="Unassembled WGS sequence"/>
</dbReference>
<gene>
    <name evidence="8" type="ORF">BGE01nite_17970</name>
</gene>
<evidence type="ECO:0000256" key="6">
    <source>
        <dbReference type="SAM" id="Phobius"/>
    </source>
</evidence>
<keyword evidence="2 6" id="KW-0812">Transmembrane</keyword>
<evidence type="ECO:0000256" key="1">
    <source>
        <dbReference type="ARBA" id="ARBA00004141"/>
    </source>
</evidence>
<accession>A0A512M6Y8</accession>
<feature type="transmembrane region" description="Helical" evidence="6">
    <location>
        <begin position="398"/>
        <end position="419"/>
    </location>
</feature>
<feature type="transmembrane region" description="Helical" evidence="6">
    <location>
        <begin position="23"/>
        <end position="46"/>
    </location>
</feature>
<feature type="transmembrane region" description="Helical" evidence="6">
    <location>
        <begin position="128"/>
        <end position="151"/>
    </location>
</feature>
<comment type="subcellular location">
    <subcellularLocation>
        <location evidence="1">Membrane</location>
        <topology evidence="1">Multi-pass membrane protein</topology>
    </subcellularLocation>
</comment>
<dbReference type="GO" id="GO:0017004">
    <property type="term" value="P:cytochrome complex assembly"/>
    <property type="evidence" value="ECO:0007669"/>
    <property type="project" value="UniProtKB-KW"/>
</dbReference>
<dbReference type="EMBL" id="BKAG01000010">
    <property type="protein sequence ID" value="GEP42506.1"/>
    <property type="molecule type" value="Genomic_DNA"/>
</dbReference>
<feature type="transmembrane region" description="Helical" evidence="6">
    <location>
        <begin position="426"/>
        <end position="445"/>
    </location>
</feature>
<evidence type="ECO:0000256" key="2">
    <source>
        <dbReference type="ARBA" id="ARBA00022692"/>
    </source>
</evidence>
<feature type="transmembrane region" description="Helical" evidence="6">
    <location>
        <begin position="103"/>
        <end position="121"/>
    </location>
</feature>
<comment type="caution">
    <text evidence="8">The sequence shown here is derived from an EMBL/GenBank/DDBJ whole genome shotgun (WGS) entry which is preliminary data.</text>
</comment>
<protein>
    <recommendedName>
        <fullName evidence="7">ResB-like domain-containing protein</fullName>
    </recommendedName>
</protein>
<dbReference type="Pfam" id="PF05140">
    <property type="entry name" value="ResB"/>
    <property type="match status" value="1"/>
</dbReference>
<evidence type="ECO:0000313" key="9">
    <source>
        <dbReference type="Proteomes" id="UP000321577"/>
    </source>
</evidence>
<evidence type="ECO:0000256" key="5">
    <source>
        <dbReference type="ARBA" id="ARBA00023136"/>
    </source>
</evidence>
<evidence type="ECO:0000313" key="8">
    <source>
        <dbReference type="EMBL" id="GEP42506.1"/>
    </source>
</evidence>
<dbReference type="GO" id="GO:0016020">
    <property type="term" value="C:membrane"/>
    <property type="evidence" value="ECO:0007669"/>
    <property type="project" value="UniProtKB-SubCell"/>
</dbReference>
<evidence type="ECO:0000259" key="7">
    <source>
        <dbReference type="Pfam" id="PF05140"/>
    </source>
</evidence>
<dbReference type="InterPro" id="IPR007816">
    <property type="entry name" value="ResB-like_domain"/>
</dbReference>